<reference evidence="8" key="1">
    <citation type="journal article" date="2019" name="Int. J. Syst. Evol. Microbiol.">
        <title>The Global Catalogue of Microorganisms (GCM) 10K type strain sequencing project: providing services to taxonomists for standard genome sequencing and annotation.</title>
        <authorList>
            <consortium name="The Broad Institute Genomics Platform"/>
            <consortium name="The Broad Institute Genome Sequencing Center for Infectious Disease"/>
            <person name="Wu L."/>
            <person name="Ma J."/>
        </authorList>
    </citation>
    <scope>NUCLEOTIDE SEQUENCE [LARGE SCALE GENOMIC DNA]</scope>
    <source>
        <strain evidence="8">TBRC 5832</strain>
    </source>
</reference>
<dbReference type="RefSeq" id="WP_378067375.1">
    <property type="nucleotide sequence ID" value="NZ_JBHSBL010000015.1"/>
</dbReference>
<dbReference type="Gene3D" id="3.40.462.20">
    <property type="match status" value="1"/>
</dbReference>
<name>A0ABV8IQJ0_9ACTN</name>
<dbReference type="InterPro" id="IPR016169">
    <property type="entry name" value="FAD-bd_PCMH_sub2"/>
</dbReference>
<dbReference type="PANTHER" id="PTHR42973">
    <property type="entry name" value="BINDING OXIDOREDUCTASE, PUTATIVE (AFU_ORTHOLOGUE AFUA_1G17690)-RELATED"/>
    <property type="match status" value="1"/>
</dbReference>
<dbReference type="Gene3D" id="3.30.465.10">
    <property type="match status" value="1"/>
</dbReference>
<proteinExistence type="inferred from homology"/>
<dbReference type="PROSITE" id="PS00862">
    <property type="entry name" value="OX2_COVAL_FAD"/>
    <property type="match status" value="1"/>
</dbReference>
<evidence type="ECO:0000256" key="4">
    <source>
        <dbReference type="ARBA" id="ARBA00022827"/>
    </source>
</evidence>
<evidence type="ECO:0000259" key="6">
    <source>
        <dbReference type="PROSITE" id="PS51387"/>
    </source>
</evidence>
<dbReference type="EMBL" id="JBHSBL010000015">
    <property type="protein sequence ID" value="MFC4066407.1"/>
    <property type="molecule type" value="Genomic_DNA"/>
</dbReference>
<dbReference type="Gene3D" id="3.30.43.10">
    <property type="entry name" value="Uridine Diphospho-n-acetylenolpyruvylglucosamine Reductase, domain 2"/>
    <property type="match status" value="1"/>
</dbReference>
<evidence type="ECO:0000256" key="5">
    <source>
        <dbReference type="ARBA" id="ARBA00023002"/>
    </source>
</evidence>
<evidence type="ECO:0000256" key="3">
    <source>
        <dbReference type="ARBA" id="ARBA00022630"/>
    </source>
</evidence>
<accession>A0ABV8IQJ0</accession>
<comment type="cofactor">
    <cofactor evidence="1">
        <name>FAD</name>
        <dbReference type="ChEBI" id="CHEBI:57692"/>
    </cofactor>
</comment>
<dbReference type="PANTHER" id="PTHR42973:SF39">
    <property type="entry name" value="FAD-BINDING PCMH-TYPE DOMAIN-CONTAINING PROTEIN"/>
    <property type="match status" value="1"/>
</dbReference>
<dbReference type="PROSITE" id="PS51387">
    <property type="entry name" value="FAD_PCMH"/>
    <property type="match status" value="1"/>
</dbReference>
<dbReference type="Pfam" id="PF01565">
    <property type="entry name" value="FAD_binding_4"/>
    <property type="match status" value="1"/>
</dbReference>
<dbReference type="InterPro" id="IPR006093">
    <property type="entry name" value="Oxy_OxRdtase_FAD_BS"/>
</dbReference>
<evidence type="ECO:0000313" key="7">
    <source>
        <dbReference type="EMBL" id="MFC4066407.1"/>
    </source>
</evidence>
<keyword evidence="5" id="KW-0560">Oxidoreductase</keyword>
<sequence length="442" mass="48286">MNKLVRPGDPDWEQARVGRVFNARRPSREPAAVLLATCEQDLVDGVDLARANGWKVSVRSGGHSWAAWSVRDDALLIDLGGFREMTYDPATTIVSVTPSVKGGQELRPFLASHGRFFAGGHCPTVGVGGFLLQGGQGYHARGWGWAAEQIAAIDVVTADGELVRASETENSDLFWAARGAGPGFFGLVTRFHLRTRPFPAAIAETVHVYPLDAFDEVMTWLDGMHHTVSPDVEIVAVSAEGTLAVTGLALCDTMPAAVEALAPLETCPAIGRALVRRTAEPSSFESHAERQLAANPEGYRYIVDNAWLTGLSPAVTELFTTLPTARSFVIWFSMAPLRELPDMAFSMQSEVYCATYLVYDDPADDEPLRAWLTDRMTALQPVTAGQYLGDSDFTARQLRFMGDAQYRRLHEIRSRRDPESLFAGYLTGDGGQPANINPWETP</sequence>
<dbReference type="SUPFAM" id="SSF56176">
    <property type="entry name" value="FAD-binding/transporter-associated domain-like"/>
    <property type="match status" value="1"/>
</dbReference>
<dbReference type="InterPro" id="IPR050416">
    <property type="entry name" value="FAD-linked_Oxidoreductase"/>
</dbReference>
<protein>
    <submittedName>
        <fullName evidence="7">FAD-binding oxidoreductase</fullName>
    </submittedName>
</protein>
<dbReference type="Proteomes" id="UP001595867">
    <property type="component" value="Unassembled WGS sequence"/>
</dbReference>
<keyword evidence="8" id="KW-1185">Reference proteome</keyword>
<keyword evidence="3" id="KW-0285">Flavoprotein</keyword>
<gene>
    <name evidence="7" type="ORF">ACFO0C_15850</name>
</gene>
<keyword evidence="4" id="KW-0274">FAD</keyword>
<comment type="caution">
    <text evidence="7">The sequence shown here is derived from an EMBL/GenBank/DDBJ whole genome shotgun (WGS) entry which is preliminary data.</text>
</comment>
<organism evidence="7 8">
    <name type="scientific">Actinoplanes subglobosus</name>
    <dbReference type="NCBI Taxonomy" id="1547892"/>
    <lineage>
        <taxon>Bacteria</taxon>
        <taxon>Bacillati</taxon>
        <taxon>Actinomycetota</taxon>
        <taxon>Actinomycetes</taxon>
        <taxon>Micromonosporales</taxon>
        <taxon>Micromonosporaceae</taxon>
        <taxon>Actinoplanes</taxon>
    </lineage>
</organism>
<evidence type="ECO:0000313" key="8">
    <source>
        <dbReference type="Proteomes" id="UP001595867"/>
    </source>
</evidence>
<evidence type="ECO:0000256" key="2">
    <source>
        <dbReference type="ARBA" id="ARBA00005466"/>
    </source>
</evidence>
<dbReference type="InterPro" id="IPR006094">
    <property type="entry name" value="Oxid_FAD_bind_N"/>
</dbReference>
<comment type="similarity">
    <text evidence="2">Belongs to the oxygen-dependent FAD-linked oxidoreductase family.</text>
</comment>
<feature type="domain" description="FAD-binding PCMH-type" evidence="6">
    <location>
        <begin position="26"/>
        <end position="198"/>
    </location>
</feature>
<dbReference type="InterPro" id="IPR016167">
    <property type="entry name" value="FAD-bd_PCMH_sub1"/>
</dbReference>
<dbReference type="InterPro" id="IPR036318">
    <property type="entry name" value="FAD-bd_PCMH-like_sf"/>
</dbReference>
<dbReference type="InterPro" id="IPR016166">
    <property type="entry name" value="FAD-bd_PCMH"/>
</dbReference>
<evidence type="ECO:0000256" key="1">
    <source>
        <dbReference type="ARBA" id="ARBA00001974"/>
    </source>
</evidence>